<proteinExistence type="predicted"/>
<dbReference type="InterPro" id="IPR015290">
    <property type="entry name" value="Yeast-kill-tox"/>
</dbReference>
<accession>A0A5A7Q8K1</accession>
<dbReference type="EMBL" id="BKCP01006072">
    <property type="protein sequence ID" value="GER41374.1"/>
    <property type="molecule type" value="Genomic_DNA"/>
</dbReference>
<feature type="compositionally biased region" description="Basic and acidic residues" evidence="1">
    <location>
        <begin position="18"/>
        <end position="27"/>
    </location>
</feature>
<keyword evidence="2" id="KW-0808">Transferase</keyword>
<comment type="caution">
    <text evidence="2">The sequence shown here is derived from an EMBL/GenBank/DDBJ whole genome shotgun (WGS) entry which is preliminary data.</text>
</comment>
<name>A0A5A7Q8K1_STRAF</name>
<evidence type="ECO:0000313" key="3">
    <source>
        <dbReference type="Proteomes" id="UP000325081"/>
    </source>
</evidence>
<dbReference type="GO" id="GO:0005576">
    <property type="term" value="C:extracellular region"/>
    <property type="evidence" value="ECO:0007669"/>
    <property type="project" value="InterPro"/>
</dbReference>
<dbReference type="Proteomes" id="UP000325081">
    <property type="component" value="Unassembled WGS sequence"/>
</dbReference>
<protein>
    <submittedName>
        <fullName evidence="2">2-dehydro-3-deoxygluconokinase</fullName>
    </submittedName>
</protein>
<evidence type="ECO:0000313" key="2">
    <source>
        <dbReference type="EMBL" id="GER41374.1"/>
    </source>
</evidence>
<evidence type="ECO:0000256" key="1">
    <source>
        <dbReference type="SAM" id="MobiDB-lite"/>
    </source>
</evidence>
<sequence length="283" mass="30473">MERSDLGGELGPACSEVGPRRPDDRGRVSRFRQSKVRHRGAREIGDSVVKSVVAGGREAWSRRPDDREVTSVKRLGSAIRKRRWQVLELTEVKSGVDGLDFPVCGIGLYDFEVGPMDGEVGFVVKSGLALKRSNPIVVIQRHEPDVGKVGLVYGQRGGSGGSPGGHDGLGEKSSEYVKAGESTHGSGGGALRWGGSSCETNSLAMCCGLDIWLNLGVGQQNVEASAMDSEPKTWLAQGKAYAQNVVIATWGIKADQTKTSGEYMLLGLREWLETWMTGGWNRV</sequence>
<keyword evidence="2" id="KW-0418">Kinase</keyword>
<dbReference type="AlphaFoldDB" id="A0A5A7Q8K1"/>
<gene>
    <name evidence="2" type="ORF">STAS_18088</name>
</gene>
<keyword evidence="3" id="KW-1185">Reference proteome</keyword>
<organism evidence="2 3">
    <name type="scientific">Striga asiatica</name>
    <name type="common">Asiatic witchweed</name>
    <name type="synonym">Buchnera asiatica</name>
    <dbReference type="NCBI Taxonomy" id="4170"/>
    <lineage>
        <taxon>Eukaryota</taxon>
        <taxon>Viridiplantae</taxon>
        <taxon>Streptophyta</taxon>
        <taxon>Embryophyta</taxon>
        <taxon>Tracheophyta</taxon>
        <taxon>Spermatophyta</taxon>
        <taxon>Magnoliopsida</taxon>
        <taxon>eudicotyledons</taxon>
        <taxon>Gunneridae</taxon>
        <taxon>Pentapetalae</taxon>
        <taxon>asterids</taxon>
        <taxon>lamiids</taxon>
        <taxon>Lamiales</taxon>
        <taxon>Orobanchaceae</taxon>
        <taxon>Buchnereae</taxon>
        <taxon>Striga</taxon>
    </lineage>
</organism>
<dbReference type="GO" id="GO:0016301">
    <property type="term" value="F:kinase activity"/>
    <property type="evidence" value="ECO:0007669"/>
    <property type="project" value="UniProtKB-KW"/>
</dbReference>
<dbReference type="Pfam" id="PF09207">
    <property type="entry name" value="Yeast-kill-tox"/>
    <property type="match status" value="1"/>
</dbReference>
<feature type="compositionally biased region" description="Basic residues" evidence="1">
    <location>
        <begin position="28"/>
        <end position="40"/>
    </location>
</feature>
<reference evidence="3" key="1">
    <citation type="journal article" date="2019" name="Curr. Biol.">
        <title>Genome Sequence of Striga asiatica Provides Insight into the Evolution of Plant Parasitism.</title>
        <authorList>
            <person name="Yoshida S."/>
            <person name="Kim S."/>
            <person name="Wafula E.K."/>
            <person name="Tanskanen J."/>
            <person name="Kim Y.M."/>
            <person name="Honaas L."/>
            <person name="Yang Z."/>
            <person name="Spallek T."/>
            <person name="Conn C.E."/>
            <person name="Ichihashi Y."/>
            <person name="Cheong K."/>
            <person name="Cui S."/>
            <person name="Der J.P."/>
            <person name="Gundlach H."/>
            <person name="Jiao Y."/>
            <person name="Hori C."/>
            <person name="Ishida J.K."/>
            <person name="Kasahara H."/>
            <person name="Kiba T."/>
            <person name="Kim M.S."/>
            <person name="Koo N."/>
            <person name="Laohavisit A."/>
            <person name="Lee Y.H."/>
            <person name="Lumba S."/>
            <person name="McCourt P."/>
            <person name="Mortimer J.C."/>
            <person name="Mutuku J.M."/>
            <person name="Nomura T."/>
            <person name="Sasaki-Sekimoto Y."/>
            <person name="Seto Y."/>
            <person name="Wang Y."/>
            <person name="Wakatake T."/>
            <person name="Sakakibara H."/>
            <person name="Demura T."/>
            <person name="Yamaguchi S."/>
            <person name="Yoneyama K."/>
            <person name="Manabe R.I."/>
            <person name="Nelson D.C."/>
            <person name="Schulman A.H."/>
            <person name="Timko M.P."/>
            <person name="dePamphilis C.W."/>
            <person name="Choi D."/>
            <person name="Shirasu K."/>
        </authorList>
    </citation>
    <scope>NUCLEOTIDE SEQUENCE [LARGE SCALE GENOMIC DNA]</scope>
    <source>
        <strain evidence="3">cv. UVA1</strain>
    </source>
</reference>
<feature type="region of interest" description="Disordered" evidence="1">
    <location>
        <begin position="1"/>
        <end position="41"/>
    </location>
</feature>